<evidence type="ECO:0000259" key="1">
    <source>
        <dbReference type="Pfam" id="PF03108"/>
    </source>
</evidence>
<feature type="domain" description="MULE transposase" evidence="2">
    <location>
        <begin position="222"/>
        <end position="320"/>
    </location>
</feature>
<feature type="domain" description="Transposase MuDR plant" evidence="1">
    <location>
        <begin position="21"/>
        <end position="84"/>
    </location>
</feature>
<organism evidence="3 4">
    <name type="scientific">Arachis duranensis</name>
    <name type="common">Wild peanut</name>
    <dbReference type="NCBI Taxonomy" id="130453"/>
    <lineage>
        <taxon>Eukaryota</taxon>
        <taxon>Viridiplantae</taxon>
        <taxon>Streptophyta</taxon>
        <taxon>Embryophyta</taxon>
        <taxon>Tracheophyta</taxon>
        <taxon>Spermatophyta</taxon>
        <taxon>Magnoliopsida</taxon>
        <taxon>eudicotyledons</taxon>
        <taxon>Gunneridae</taxon>
        <taxon>Pentapetalae</taxon>
        <taxon>rosids</taxon>
        <taxon>fabids</taxon>
        <taxon>Fabales</taxon>
        <taxon>Fabaceae</taxon>
        <taxon>Papilionoideae</taxon>
        <taxon>50 kb inversion clade</taxon>
        <taxon>dalbergioids sensu lato</taxon>
        <taxon>Dalbergieae</taxon>
        <taxon>Pterocarpus clade</taxon>
        <taxon>Arachis</taxon>
    </lineage>
</organism>
<reference evidence="3" key="1">
    <citation type="journal article" date="2016" name="Nat. Genet.">
        <title>The genome sequences of Arachis duranensis and Arachis ipaensis, the diploid ancestors of cultivated peanut.</title>
        <authorList>
            <person name="Bertioli D.J."/>
            <person name="Cannon S.B."/>
            <person name="Froenicke L."/>
            <person name="Huang G."/>
            <person name="Farmer A.D."/>
            <person name="Cannon E.K."/>
            <person name="Liu X."/>
            <person name="Gao D."/>
            <person name="Clevenger J."/>
            <person name="Dash S."/>
            <person name="Ren L."/>
            <person name="Moretzsohn M.C."/>
            <person name="Shirasawa K."/>
            <person name="Huang W."/>
            <person name="Vidigal B."/>
            <person name="Abernathy B."/>
            <person name="Chu Y."/>
            <person name="Niederhuth C.E."/>
            <person name="Umale P."/>
            <person name="Araujo A.C."/>
            <person name="Kozik A."/>
            <person name="Kim K.D."/>
            <person name="Burow M.D."/>
            <person name="Varshney R.K."/>
            <person name="Wang X."/>
            <person name="Zhang X."/>
            <person name="Barkley N."/>
            <person name="Guimaraes P.M."/>
            <person name="Isobe S."/>
            <person name="Guo B."/>
            <person name="Liao B."/>
            <person name="Stalker H.T."/>
            <person name="Schmitz R.J."/>
            <person name="Scheffler B.E."/>
            <person name="Leal-Bertioli S.C."/>
            <person name="Xun X."/>
            <person name="Jackson S.A."/>
            <person name="Michelmore R."/>
            <person name="Ozias-Akins P."/>
        </authorList>
    </citation>
    <scope>NUCLEOTIDE SEQUENCE [LARGE SCALE GENOMIC DNA]</scope>
    <source>
        <strain evidence="3">cv. V14167</strain>
    </source>
</reference>
<gene>
    <name evidence="4" type="primary">LOC107466771</name>
</gene>
<dbReference type="InterPro" id="IPR004332">
    <property type="entry name" value="Transposase_MuDR"/>
</dbReference>
<evidence type="ECO:0000313" key="4">
    <source>
        <dbReference type="RefSeq" id="XP_015941256.1"/>
    </source>
</evidence>
<evidence type="ECO:0000313" key="3">
    <source>
        <dbReference type="Proteomes" id="UP000515211"/>
    </source>
</evidence>
<dbReference type="GeneID" id="107466771"/>
<dbReference type="AlphaFoldDB" id="A0A6P4C6L4"/>
<dbReference type="PANTHER" id="PTHR31973:SF195">
    <property type="entry name" value="MUDR FAMILY TRANSPOSASE"/>
    <property type="match status" value="1"/>
</dbReference>
<evidence type="ECO:0000259" key="2">
    <source>
        <dbReference type="Pfam" id="PF10551"/>
    </source>
</evidence>
<accession>A0A6P4C6L4</accession>
<protein>
    <submittedName>
        <fullName evidence="4">Uncharacterized protein LOC107466771</fullName>
    </submittedName>
</protein>
<dbReference type="Pfam" id="PF03108">
    <property type="entry name" value="DBD_Tnp_Mut"/>
    <property type="match status" value="1"/>
</dbReference>
<keyword evidence="3" id="KW-1185">Reference proteome</keyword>
<dbReference type="RefSeq" id="XP_015941256.1">
    <property type="nucleotide sequence ID" value="XM_016085770.1"/>
</dbReference>
<dbReference type="Proteomes" id="UP000515211">
    <property type="component" value="Chromosome 9"/>
</dbReference>
<reference evidence="4" key="2">
    <citation type="submission" date="2025-08" db="UniProtKB">
        <authorList>
            <consortium name="RefSeq"/>
        </authorList>
    </citation>
    <scope>IDENTIFICATION</scope>
    <source>
        <tissue evidence="4">Whole plant</tissue>
    </source>
</reference>
<name>A0A6P4C6L4_ARADU</name>
<proteinExistence type="predicted"/>
<dbReference type="PANTHER" id="PTHR31973">
    <property type="entry name" value="POLYPROTEIN, PUTATIVE-RELATED"/>
    <property type="match status" value="1"/>
</dbReference>
<dbReference type="Pfam" id="PF10551">
    <property type="entry name" value="MULE"/>
    <property type="match status" value="1"/>
</dbReference>
<dbReference type="InterPro" id="IPR018289">
    <property type="entry name" value="MULE_transposase_dom"/>
</dbReference>
<sequence>MTSNWSFTQGDPKEDPSNEFEVGQQFNNKKEVMLAVKQYSIRRAAEYKIVESDHLGYNTQCIQFGPGCNWSILISYRRKQEKLEVRRYTGPHTCMHTSMGQDYRRLDSKVIVQHIFTMVKADPTISIRVLQEGVENHFGYKASYRKFWLTKQRVIARIYGDWEESYNELPHWLFAMQIYLLSTWVQLVTQFWPGSADTVMLHHVFWTFPLCVEAFKHCKPLISTDGTHLYGKYGWTLLMAIARDGNANILPIAFTIVEVETKEAWSFFLLYQRQHVTPQSGVLVILDKHKYIDGELNAEESLWKPPYAFQEFCTKHFVANFITHFKNKDLKKVLINAAYSKSQREFAYYFGRLRDKNVAITNWLEEMPQSQLAQYADESRPPSDVIQRVSGTSSLCVRVLKETQPSG</sequence>
<dbReference type="KEGG" id="adu:107466771"/>